<dbReference type="FunFam" id="1.10.1670.10:FF:000001">
    <property type="entry name" value="Endonuclease III"/>
    <property type="match status" value="1"/>
</dbReference>
<dbReference type="GO" id="GO:0019104">
    <property type="term" value="F:DNA N-glycosylase activity"/>
    <property type="evidence" value="ECO:0007669"/>
    <property type="project" value="UniProtKB-UniRule"/>
</dbReference>
<dbReference type="EMBL" id="DRMH01000054">
    <property type="protein sequence ID" value="HFC97662.1"/>
    <property type="molecule type" value="Genomic_DNA"/>
</dbReference>
<evidence type="ECO:0000256" key="5">
    <source>
        <dbReference type="ARBA" id="ARBA00022801"/>
    </source>
</evidence>
<evidence type="ECO:0000256" key="9">
    <source>
        <dbReference type="ARBA" id="ARBA00023204"/>
    </source>
</evidence>
<name>A0A7C3GSN8_9BACT</name>
<dbReference type="Gene3D" id="1.10.1670.10">
    <property type="entry name" value="Helix-hairpin-Helix base-excision DNA repair enzymes (C-terminal)"/>
    <property type="match status" value="1"/>
</dbReference>
<dbReference type="GO" id="GO:0046872">
    <property type="term" value="F:metal ion binding"/>
    <property type="evidence" value="ECO:0007669"/>
    <property type="project" value="UniProtKB-KW"/>
</dbReference>
<dbReference type="Proteomes" id="UP000886043">
    <property type="component" value="Unassembled WGS sequence"/>
</dbReference>
<keyword evidence="14" id="KW-0255">Endonuclease</keyword>
<dbReference type="SMART" id="SM00478">
    <property type="entry name" value="ENDO3c"/>
    <property type="match status" value="1"/>
</dbReference>
<keyword evidence="5 12" id="KW-0378">Hydrolase</keyword>
<evidence type="ECO:0000256" key="2">
    <source>
        <dbReference type="ARBA" id="ARBA00022485"/>
    </source>
</evidence>
<dbReference type="PANTHER" id="PTHR10359:SF18">
    <property type="entry name" value="ENDONUCLEASE III"/>
    <property type="match status" value="1"/>
</dbReference>
<gene>
    <name evidence="12 14" type="primary">nth</name>
    <name evidence="14" type="ORF">ENJ40_04270</name>
</gene>
<feature type="binding site" evidence="12">
    <location>
        <position position="196"/>
    </location>
    <ligand>
        <name>[4Fe-4S] cluster</name>
        <dbReference type="ChEBI" id="CHEBI:49883"/>
    </ligand>
</feature>
<dbReference type="InterPro" id="IPR004036">
    <property type="entry name" value="Endonuclease-III-like_CS2"/>
</dbReference>
<dbReference type="EC" id="4.2.99.18" evidence="12"/>
<keyword evidence="8 12" id="KW-0238">DNA-binding</keyword>
<dbReference type="NCBIfam" id="TIGR01083">
    <property type="entry name" value="nth"/>
    <property type="match status" value="1"/>
</dbReference>
<evidence type="ECO:0000256" key="7">
    <source>
        <dbReference type="ARBA" id="ARBA00023014"/>
    </source>
</evidence>
<dbReference type="GO" id="GO:0051539">
    <property type="term" value="F:4 iron, 4 sulfur cluster binding"/>
    <property type="evidence" value="ECO:0007669"/>
    <property type="project" value="UniProtKB-UniRule"/>
</dbReference>
<feature type="binding site" evidence="12">
    <location>
        <position position="202"/>
    </location>
    <ligand>
        <name>[4Fe-4S] cluster</name>
        <dbReference type="ChEBI" id="CHEBI:49883"/>
    </ligand>
</feature>
<evidence type="ECO:0000256" key="11">
    <source>
        <dbReference type="ARBA" id="ARBA00023295"/>
    </source>
</evidence>
<dbReference type="InterPro" id="IPR005759">
    <property type="entry name" value="Nth"/>
</dbReference>
<comment type="cofactor">
    <cofactor evidence="12">
        <name>[4Fe-4S] cluster</name>
        <dbReference type="ChEBI" id="CHEBI:49883"/>
    </cofactor>
    <text evidence="12">Binds 1 [4Fe-4S] cluster.</text>
</comment>
<feature type="domain" description="HhH-GPD" evidence="13">
    <location>
        <begin position="36"/>
        <end position="184"/>
    </location>
</feature>
<comment type="caution">
    <text evidence="14">The sequence shown here is derived from an EMBL/GenBank/DDBJ whole genome shotgun (WGS) entry which is preliminary data.</text>
</comment>
<sequence>MEREREILERLKKAYPGAKIALRFENPLQLLIATILSAQCTDERVNQVTEELFRKYPDARAFAEADLEELAQDIKSTGFYRQKARYIQEACRLLVEKYGGEVPRSMEALLELPGVARKTANIVLANAYGIVEGIPVDTHVRRVSQRLGLTREKDPDRIERDLMRLIPREDWAVIPYVFQAHGRRVCTSRRPRCSECPVRDLCPSAGES</sequence>
<evidence type="ECO:0000256" key="3">
    <source>
        <dbReference type="ARBA" id="ARBA00022723"/>
    </source>
</evidence>
<comment type="function">
    <text evidence="12">DNA repair enzyme that has both DNA N-glycosylase activity and AP-lyase activity. The DNA N-glycosylase activity releases various damaged pyrimidines from DNA by cleaving the N-glycosidic bond, leaving an AP (apurinic/apyrimidinic) site. The AP-lyase activity cleaves the phosphodiester bond 3' to the AP site by a beta-elimination, leaving a 3'-terminal unsaturated sugar and a product with a terminal 5'-phosphate.</text>
</comment>
<dbReference type="SUPFAM" id="SSF48150">
    <property type="entry name" value="DNA-glycosylase"/>
    <property type="match status" value="1"/>
</dbReference>
<evidence type="ECO:0000256" key="8">
    <source>
        <dbReference type="ARBA" id="ARBA00023125"/>
    </source>
</evidence>
<evidence type="ECO:0000256" key="6">
    <source>
        <dbReference type="ARBA" id="ARBA00023004"/>
    </source>
</evidence>
<evidence type="ECO:0000259" key="13">
    <source>
        <dbReference type="SMART" id="SM00478"/>
    </source>
</evidence>
<keyword evidence="7 12" id="KW-0411">Iron-sulfur</keyword>
<proteinExistence type="inferred from homology"/>
<keyword evidence="10 12" id="KW-0456">Lyase</keyword>
<dbReference type="HAMAP" id="MF_00942">
    <property type="entry name" value="Nth"/>
    <property type="match status" value="1"/>
</dbReference>
<dbReference type="PROSITE" id="PS00764">
    <property type="entry name" value="ENDONUCLEASE_III_1"/>
    <property type="match status" value="1"/>
</dbReference>
<dbReference type="Pfam" id="PF00730">
    <property type="entry name" value="HhH-GPD"/>
    <property type="match status" value="1"/>
</dbReference>
<dbReference type="Pfam" id="PF10576">
    <property type="entry name" value="EndIII_4Fe-2S"/>
    <property type="match status" value="1"/>
</dbReference>
<evidence type="ECO:0000313" key="14">
    <source>
        <dbReference type="EMBL" id="HFC97662.1"/>
    </source>
</evidence>
<keyword evidence="4 12" id="KW-0227">DNA damage</keyword>
<protein>
    <recommendedName>
        <fullName evidence="12">Endonuclease III</fullName>
        <ecNumber evidence="12">4.2.99.18</ecNumber>
    </recommendedName>
    <alternativeName>
        <fullName evidence="12">DNA-(apurinic or apyrimidinic site) lyase</fullName>
    </alternativeName>
</protein>
<feature type="binding site" evidence="12">
    <location>
        <position position="193"/>
    </location>
    <ligand>
        <name>[4Fe-4S] cluster</name>
        <dbReference type="ChEBI" id="CHEBI:49883"/>
    </ligand>
</feature>
<dbReference type="InterPro" id="IPR003265">
    <property type="entry name" value="HhH-GPD_domain"/>
</dbReference>
<dbReference type="GO" id="GO:0006285">
    <property type="term" value="P:base-excision repair, AP site formation"/>
    <property type="evidence" value="ECO:0007669"/>
    <property type="project" value="TreeGrafter"/>
</dbReference>
<comment type="catalytic activity">
    <reaction evidence="12">
        <text>2'-deoxyribonucleotide-(2'-deoxyribose 5'-phosphate)-2'-deoxyribonucleotide-DNA = a 3'-end 2'-deoxyribonucleotide-(2,3-dehydro-2,3-deoxyribose 5'-phosphate)-DNA + a 5'-end 5'-phospho-2'-deoxyribonucleoside-DNA + H(+)</text>
        <dbReference type="Rhea" id="RHEA:66592"/>
        <dbReference type="Rhea" id="RHEA-COMP:13180"/>
        <dbReference type="Rhea" id="RHEA-COMP:16897"/>
        <dbReference type="Rhea" id="RHEA-COMP:17067"/>
        <dbReference type="ChEBI" id="CHEBI:15378"/>
        <dbReference type="ChEBI" id="CHEBI:136412"/>
        <dbReference type="ChEBI" id="CHEBI:157695"/>
        <dbReference type="ChEBI" id="CHEBI:167181"/>
        <dbReference type="EC" id="4.2.99.18"/>
    </reaction>
</comment>
<dbReference type="PROSITE" id="PS01155">
    <property type="entry name" value="ENDONUCLEASE_III_2"/>
    <property type="match status" value="1"/>
</dbReference>
<dbReference type="GO" id="GO:0003677">
    <property type="term" value="F:DNA binding"/>
    <property type="evidence" value="ECO:0007669"/>
    <property type="project" value="UniProtKB-UniRule"/>
</dbReference>
<dbReference type="InterPro" id="IPR011257">
    <property type="entry name" value="DNA_glycosylase"/>
</dbReference>
<feature type="binding site" evidence="12">
    <location>
        <position position="186"/>
    </location>
    <ligand>
        <name>[4Fe-4S] cluster</name>
        <dbReference type="ChEBI" id="CHEBI:49883"/>
    </ligand>
</feature>
<dbReference type="InterPro" id="IPR003651">
    <property type="entry name" value="Endonuclease3_FeS-loop_motif"/>
</dbReference>
<dbReference type="SMART" id="SM00525">
    <property type="entry name" value="FES"/>
    <property type="match status" value="1"/>
</dbReference>
<keyword evidence="3 12" id="KW-0479">Metal-binding</keyword>
<dbReference type="FunFam" id="1.10.340.30:FF:000001">
    <property type="entry name" value="Endonuclease III"/>
    <property type="match status" value="1"/>
</dbReference>
<keyword evidence="9 12" id="KW-0234">DNA repair</keyword>
<dbReference type="AlphaFoldDB" id="A0A7C3GSN8"/>
<accession>A0A7C3GSN8</accession>
<evidence type="ECO:0000256" key="1">
    <source>
        <dbReference type="ARBA" id="ARBA00008343"/>
    </source>
</evidence>
<dbReference type="PIRSF" id="PIRSF001435">
    <property type="entry name" value="Nth"/>
    <property type="match status" value="1"/>
</dbReference>
<evidence type="ECO:0000256" key="4">
    <source>
        <dbReference type="ARBA" id="ARBA00022763"/>
    </source>
</evidence>
<dbReference type="Gene3D" id="1.10.340.30">
    <property type="entry name" value="Hypothetical protein, domain 2"/>
    <property type="match status" value="1"/>
</dbReference>
<evidence type="ECO:0000256" key="12">
    <source>
        <dbReference type="HAMAP-Rule" id="MF_00942"/>
    </source>
</evidence>
<keyword evidence="6 12" id="KW-0408">Iron</keyword>
<keyword evidence="2 12" id="KW-0004">4Fe-4S</keyword>
<organism evidence="14">
    <name type="scientific">Thermosulfurimonas dismutans</name>
    <dbReference type="NCBI Taxonomy" id="999894"/>
    <lineage>
        <taxon>Bacteria</taxon>
        <taxon>Pseudomonadati</taxon>
        <taxon>Thermodesulfobacteriota</taxon>
        <taxon>Thermodesulfobacteria</taxon>
        <taxon>Thermodesulfobacteriales</taxon>
        <taxon>Thermodesulfobacteriaceae</taxon>
        <taxon>Thermosulfurimonas</taxon>
    </lineage>
</organism>
<keyword evidence="14" id="KW-0540">Nuclease</keyword>
<dbReference type="GO" id="GO:0140078">
    <property type="term" value="F:class I DNA-(apurinic or apyrimidinic site) endonuclease activity"/>
    <property type="evidence" value="ECO:0007669"/>
    <property type="project" value="UniProtKB-EC"/>
</dbReference>
<evidence type="ECO:0000256" key="10">
    <source>
        <dbReference type="ARBA" id="ARBA00023239"/>
    </source>
</evidence>
<dbReference type="PANTHER" id="PTHR10359">
    <property type="entry name" value="A/G-SPECIFIC ADENINE GLYCOSYLASE/ENDONUCLEASE III"/>
    <property type="match status" value="1"/>
</dbReference>
<dbReference type="InterPro" id="IPR023170">
    <property type="entry name" value="HhH_base_excis_C"/>
</dbReference>
<dbReference type="CDD" id="cd00056">
    <property type="entry name" value="ENDO3c"/>
    <property type="match status" value="1"/>
</dbReference>
<reference evidence="14" key="1">
    <citation type="journal article" date="2020" name="mSystems">
        <title>Genome- and Community-Level Interaction Insights into Carbon Utilization and Element Cycling Functions of Hydrothermarchaeota in Hydrothermal Sediment.</title>
        <authorList>
            <person name="Zhou Z."/>
            <person name="Liu Y."/>
            <person name="Xu W."/>
            <person name="Pan J."/>
            <person name="Luo Z.H."/>
            <person name="Li M."/>
        </authorList>
    </citation>
    <scope>NUCLEOTIDE SEQUENCE [LARGE SCALE GENOMIC DNA]</scope>
    <source>
        <strain evidence="14">HyVt-483</strain>
    </source>
</reference>
<keyword evidence="11 12" id="KW-0326">Glycosidase</keyword>
<dbReference type="InterPro" id="IPR004035">
    <property type="entry name" value="Endouclease-III_FeS-bd_BS"/>
</dbReference>
<comment type="similarity">
    <text evidence="1 12">Belongs to the Nth/MutY family.</text>
</comment>